<evidence type="ECO:0000313" key="2">
    <source>
        <dbReference type="Proteomes" id="UP000767446"/>
    </source>
</evidence>
<proteinExistence type="predicted"/>
<gene>
    <name evidence="1" type="ORF">DSM107014_04580</name>
</gene>
<dbReference type="AlphaFoldDB" id="A0A941JP61"/>
<reference evidence="1" key="1">
    <citation type="submission" date="2021-02" db="EMBL/GenBank/DDBJ databases">
        <title>Metagenome analyses of Stigonema ocellatum DSM 106950, Chlorogloea purpurea SAG 13.99 and Gomphosphaeria aponina DSM 107014.</title>
        <authorList>
            <person name="Marter P."/>
            <person name="Huang S."/>
        </authorList>
    </citation>
    <scope>NUCLEOTIDE SEQUENCE</scope>
    <source>
        <strain evidence="1">JP213</strain>
    </source>
</reference>
<name>A0A941JP61_9CHRO</name>
<accession>A0A941JP61</accession>
<protein>
    <submittedName>
        <fullName evidence="1">Uncharacterized protein</fullName>
    </submittedName>
</protein>
<dbReference type="Proteomes" id="UP000767446">
    <property type="component" value="Unassembled WGS sequence"/>
</dbReference>
<evidence type="ECO:0000313" key="1">
    <source>
        <dbReference type="EMBL" id="MBR8827173.1"/>
    </source>
</evidence>
<comment type="caution">
    <text evidence="1">The sequence shown here is derived from an EMBL/GenBank/DDBJ whole genome shotgun (WGS) entry which is preliminary data.</text>
</comment>
<dbReference type="EMBL" id="JADQBC010000021">
    <property type="protein sequence ID" value="MBR8827173.1"/>
    <property type="molecule type" value="Genomic_DNA"/>
</dbReference>
<organism evidence="1 2">
    <name type="scientific">Gomphosphaeria aponina SAG 52.96 = DSM 107014</name>
    <dbReference type="NCBI Taxonomy" id="1521640"/>
    <lineage>
        <taxon>Bacteria</taxon>
        <taxon>Bacillati</taxon>
        <taxon>Cyanobacteriota</taxon>
        <taxon>Cyanophyceae</taxon>
        <taxon>Oscillatoriophycideae</taxon>
        <taxon>Chroococcales</taxon>
        <taxon>Gomphosphaeriaceae</taxon>
        <taxon>Gomphosphaeria</taxon>
    </lineage>
</organism>
<sequence>MPKNIPALKHKKLIKILEKGDHCLYLREIDNQRRIPLIWELKKYHLLMFDEF</sequence>